<evidence type="ECO:0000256" key="10">
    <source>
        <dbReference type="ARBA" id="ARBA00023235"/>
    </source>
</evidence>
<dbReference type="EMBL" id="DTBH01000157">
    <property type="protein sequence ID" value="HGQ77776.1"/>
    <property type="molecule type" value="Genomic_DNA"/>
</dbReference>
<dbReference type="AlphaFoldDB" id="A0A7C4RXY3"/>
<evidence type="ECO:0000259" key="17">
    <source>
        <dbReference type="PROSITE" id="PS51217"/>
    </source>
</evidence>
<dbReference type="Pfam" id="PF13361">
    <property type="entry name" value="UvrD_C"/>
    <property type="match status" value="1"/>
</dbReference>
<keyword evidence="9" id="KW-0234">DNA repair</keyword>
<dbReference type="GO" id="GO:0004527">
    <property type="term" value="F:exonuclease activity"/>
    <property type="evidence" value="ECO:0007669"/>
    <property type="project" value="UniProtKB-KW"/>
</dbReference>
<sequence>MENSGLNLGAEQKVTVAEKVRKEPNKNYFISASAGTGKTYTLTNYYIGILEQHEKTGESDIVDRIVAVTFTNKAANEMKDRIVKEIQKKLESLSENDRAYKYWKDVYKNMSRAIISTIDSFCRRILIEQNIEAGVDPNFKIINELKQKKLIDKATQRAIQLAFDVYDAIESGENYTEKVTNYLYGLTTERNKRIRELSDELAKSKEDIFRLFEVFGDISDVAEKIKSVVTNWRLELNESKVSERLLEVFEEAGGALRAFRNISLIAAEFYESETLDNFEYDFKGVLEKTLKVLENSVIREYYQKRFKYIIVDEFQDTNELQKKIFDLIHTNDNYIFYVGDRKQSIYRFRGGDVSVFIKTMNEFEEKIKSGRTDYEMLSLNINYRSHPELIDYFNYISENTIFNNHVYEALSESPDTSKTTNNKSKSKKKDKNKSQANGEDIVLNEALQNVNDILSTERDENIYIHEVFRLRYPELYQKLWFIKKDDESNAAFSPDSNEFLPGDLRRVNYITISKASLLENLQENDETAKEIGLDEDNQSPGKMKKLKDMDERELEALHVAKVIKSLVGKEMTFYEKKDGKFVPISRRITFKDFSILSYKLEGIEDVYREVFAREGIPLYIVKGRGFYRRPEIKAVISALYAIQNPNSNYYFTQFFFTPFTDNLEQNPEVGVRNGKVKIFHKIVMRYRESKGQGLKKSLFQCAKELAEENELPENVTKMIKLIAKYDELKYYLRPAETLKLFVKESGYLRKIPHYPNSSQRLRNVRKLLEQATEFDDQAPTFFELTRLLERISEVQEVEASEISEEEDVVRMMTIHASKGLEFNIVFLVNNDGVDKAEEKTFFPESEDGNGRYVYISQFLDKALKKFETSKVTKELEKELKKLLEAEIIYDKTEILRKVYVAITRAKEMLFVVDLQRKNTKGIPAIKYLTPKGFEERIKIISSLDEIDKLAGSDVESVSGKQEFAEETSIQSLLDLENVVDKGLIFSDFTPKAYKRYISPTLLYGIKDEKSDLESVDESSEDFDSAETISITSTSNFEASKAKARLKALNSLLEKATEITRGKQIHSMLASITKYEQLKLLVEKNALPEDILNVRVLESLFNESEKIFSEWRLAKSIEIYDEKLKERKNYILFGVPDKVFLKDGEFYVVDFKSTDLYKEAEEIERYMFQVKFYMMLLSDLGKVHCGYLVSVPRGQALRIDPPGEEFLDEIIYKIKQFEELMSI</sequence>
<proteinExistence type="predicted"/>
<keyword evidence="2 14" id="KW-0547">Nucleotide-binding</keyword>
<protein>
    <recommendedName>
        <fullName evidence="12">DNA 3'-5' helicase</fullName>
        <ecNumber evidence="12">5.6.2.4</ecNumber>
    </recommendedName>
</protein>
<evidence type="ECO:0000313" key="19">
    <source>
        <dbReference type="EMBL" id="HGU41982.1"/>
    </source>
</evidence>
<dbReference type="SUPFAM" id="SSF52540">
    <property type="entry name" value="P-loop containing nucleoside triphosphate hydrolases"/>
    <property type="match status" value="1"/>
</dbReference>
<evidence type="ECO:0000256" key="13">
    <source>
        <dbReference type="ARBA" id="ARBA00048988"/>
    </source>
</evidence>
<keyword evidence="7 14" id="KW-0067">ATP-binding</keyword>
<dbReference type="PANTHER" id="PTHR11070">
    <property type="entry name" value="UVRD / RECB / PCRA DNA HELICASE FAMILY MEMBER"/>
    <property type="match status" value="1"/>
</dbReference>
<evidence type="ECO:0000256" key="7">
    <source>
        <dbReference type="ARBA" id="ARBA00022840"/>
    </source>
</evidence>
<dbReference type="InterPro" id="IPR014016">
    <property type="entry name" value="UvrD-like_ATP-bd"/>
</dbReference>
<dbReference type="Pfam" id="PF00580">
    <property type="entry name" value="UvrD-helicase"/>
    <property type="match status" value="1"/>
</dbReference>
<gene>
    <name evidence="19" type="ORF">ENT72_03535</name>
    <name evidence="18" type="ORF">ENU12_07765</name>
</gene>
<evidence type="ECO:0000256" key="2">
    <source>
        <dbReference type="ARBA" id="ARBA00022741"/>
    </source>
</evidence>
<dbReference type="GO" id="GO:0005524">
    <property type="term" value="F:ATP binding"/>
    <property type="evidence" value="ECO:0007669"/>
    <property type="project" value="UniProtKB-UniRule"/>
</dbReference>
<organism evidence="19">
    <name type="scientific">Fervidobacterium pennivorans</name>
    <dbReference type="NCBI Taxonomy" id="93466"/>
    <lineage>
        <taxon>Bacteria</taxon>
        <taxon>Thermotogati</taxon>
        <taxon>Thermotogota</taxon>
        <taxon>Thermotogae</taxon>
        <taxon>Thermotogales</taxon>
        <taxon>Fervidobacteriaceae</taxon>
        <taxon>Fervidobacterium</taxon>
    </lineage>
</organism>
<dbReference type="Gene3D" id="3.40.50.300">
    <property type="entry name" value="P-loop containing nucleotide triphosphate hydrolases"/>
    <property type="match status" value="3"/>
</dbReference>
<dbReference type="GO" id="GO:0005829">
    <property type="term" value="C:cytosol"/>
    <property type="evidence" value="ECO:0007669"/>
    <property type="project" value="TreeGrafter"/>
</dbReference>
<dbReference type="InterPro" id="IPR000212">
    <property type="entry name" value="DNA_helicase_UvrD/REP"/>
</dbReference>
<evidence type="ECO:0000313" key="18">
    <source>
        <dbReference type="EMBL" id="HGQ77776.1"/>
    </source>
</evidence>
<dbReference type="InterPro" id="IPR038726">
    <property type="entry name" value="PDDEXK_AddAB-type"/>
</dbReference>
<keyword evidence="1" id="KW-0540">Nuclease</keyword>
<dbReference type="GO" id="GO:0000725">
    <property type="term" value="P:recombinational repair"/>
    <property type="evidence" value="ECO:0007669"/>
    <property type="project" value="TreeGrafter"/>
</dbReference>
<evidence type="ECO:0000256" key="3">
    <source>
        <dbReference type="ARBA" id="ARBA00022763"/>
    </source>
</evidence>
<dbReference type="PANTHER" id="PTHR11070:SF2">
    <property type="entry name" value="ATP-DEPENDENT DNA HELICASE SRS2"/>
    <property type="match status" value="1"/>
</dbReference>
<keyword evidence="4 14" id="KW-0378">Hydrolase</keyword>
<dbReference type="GO" id="GO:0003677">
    <property type="term" value="F:DNA binding"/>
    <property type="evidence" value="ECO:0007669"/>
    <property type="project" value="UniProtKB-KW"/>
</dbReference>
<evidence type="ECO:0000256" key="9">
    <source>
        <dbReference type="ARBA" id="ARBA00023204"/>
    </source>
</evidence>
<dbReference type="InterPro" id="IPR011335">
    <property type="entry name" value="Restrct_endonuc-II-like"/>
</dbReference>
<dbReference type="Pfam" id="PF12705">
    <property type="entry name" value="PDDEXK_1"/>
    <property type="match status" value="1"/>
</dbReference>
<keyword evidence="10" id="KW-0413">Isomerase</keyword>
<dbReference type="PROSITE" id="PS51217">
    <property type="entry name" value="UVRD_HELICASE_CTER"/>
    <property type="match status" value="1"/>
</dbReference>
<feature type="binding site" evidence="14">
    <location>
        <begin position="32"/>
        <end position="39"/>
    </location>
    <ligand>
        <name>ATP</name>
        <dbReference type="ChEBI" id="CHEBI:30616"/>
    </ligand>
</feature>
<evidence type="ECO:0000256" key="12">
    <source>
        <dbReference type="ARBA" id="ARBA00034808"/>
    </source>
</evidence>
<dbReference type="PROSITE" id="PS51198">
    <property type="entry name" value="UVRD_HELICASE_ATP_BIND"/>
    <property type="match status" value="1"/>
</dbReference>
<dbReference type="InterPro" id="IPR011604">
    <property type="entry name" value="PDDEXK-like_dom_sf"/>
</dbReference>
<evidence type="ECO:0000256" key="15">
    <source>
        <dbReference type="SAM" id="MobiDB-lite"/>
    </source>
</evidence>
<evidence type="ECO:0000256" key="5">
    <source>
        <dbReference type="ARBA" id="ARBA00022806"/>
    </source>
</evidence>
<evidence type="ECO:0000256" key="4">
    <source>
        <dbReference type="ARBA" id="ARBA00022801"/>
    </source>
</evidence>
<feature type="domain" description="UvrD-like helicase C-terminal" evidence="17">
    <location>
        <begin position="512"/>
        <end position="819"/>
    </location>
</feature>
<keyword evidence="8" id="KW-0238">DNA-binding</keyword>
<feature type="region of interest" description="Disordered" evidence="15">
    <location>
        <begin position="412"/>
        <end position="440"/>
    </location>
</feature>
<keyword evidence="3" id="KW-0227">DNA damage</keyword>
<evidence type="ECO:0000256" key="8">
    <source>
        <dbReference type="ARBA" id="ARBA00023125"/>
    </source>
</evidence>
<dbReference type="InterPro" id="IPR014017">
    <property type="entry name" value="DNA_helicase_UvrD-like_C"/>
</dbReference>
<dbReference type="Gene3D" id="1.10.486.10">
    <property type="entry name" value="PCRA, domain 4"/>
    <property type="match status" value="1"/>
</dbReference>
<feature type="domain" description="UvrD-like helicase ATP-binding" evidence="16">
    <location>
        <begin position="11"/>
        <end position="386"/>
    </location>
</feature>
<dbReference type="SUPFAM" id="SSF52980">
    <property type="entry name" value="Restriction endonuclease-like"/>
    <property type="match status" value="1"/>
</dbReference>
<comment type="catalytic activity">
    <reaction evidence="13">
        <text>ATP + H2O = ADP + phosphate + H(+)</text>
        <dbReference type="Rhea" id="RHEA:13065"/>
        <dbReference type="ChEBI" id="CHEBI:15377"/>
        <dbReference type="ChEBI" id="CHEBI:15378"/>
        <dbReference type="ChEBI" id="CHEBI:30616"/>
        <dbReference type="ChEBI" id="CHEBI:43474"/>
        <dbReference type="ChEBI" id="CHEBI:456216"/>
        <dbReference type="EC" id="5.6.2.4"/>
    </reaction>
</comment>
<comment type="caution">
    <text evidence="19">The sequence shown here is derived from an EMBL/GenBank/DDBJ whole genome shotgun (WGS) entry which is preliminary data.</text>
</comment>
<dbReference type="EC" id="5.6.2.4" evidence="12"/>
<evidence type="ECO:0000259" key="16">
    <source>
        <dbReference type="PROSITE" id="PS51198"/>
    </source>
</evidence>
<comment type="catalytic activity">
    <reaction evidence="11">
        <text>Couples ATP hydrolysis with the unwinding of duplex DNA by translocating in the 3'-5' direction.</text>
        <dbReference type="EC" id="5.6.2.4"/>
    </reaction>
</comment>
<name>A0A7C4RXY3_FERPE</name>
<dbReference type="EMBL" id="DSZT01000114">
    <property type="protein sequence ID" value="HGU41982.1"/>
    <property type="molecule type" value="Genomic_DNA"/>
</dbReference>
<dbReference type="GO" id="GO:0043138">
    <property type="term" value="F:3'-5' DNA helicase activity"/>
    <property type="evidence" value="ECO:0007669"/>
    <property type="project" value="UniProtKB-EC"/>
</dbReference>
<evidence type="ECO:0000256" key="6">
    <source>
        <dbReference type="ARBA" id="ARBA00022839"/>
    </source>
</evidence>
<keyword evidence="5 14" id="KW-0347">Helicase</keyword>
<dbReference type="Gene3D" id="3.90.320.10">
    <property type="match status" value="1"/>
</dbReference>
<reference evidence="19" key="1">
    <citation type="journal article" date="2020" name="mSystems">
        <title>Genome- and Community-Level Interaction Insights into Carbon Utilization and Element Cycling Functions of Hydrothermarchaeota in Hydrothermal Sediment.</title>
        <authorList>
            <person name="Zhou Z."/>
            <person name="Liu Y."/>
            <person name="Xu W."/>
            <person name="Pan J."/>
            <person name="Luo Z.H."/>
            <person name="Li M."/>
        </authorList>
    </citation>
    <scope>NUCLEOTIDE SEQUENCE [LARGE SCALE GENOMIC DNA]</scope>
    <source>
        <strain evidence="19">SpSt-604</strain>
        <strain evidence="18">SpSt-640</strain>
    </source>
</reference>
<accession>A0A7C4RXY3</accession>
<evidence type="ECO:0000256" key="14">
    <source>
        <dbReference type="PROSITE-ProRule" id="PRU00560"/>
    </source>
</evidence>
<dbReference type="InterPro" id="IPR027417">
    <property type="entry name" value="P-loop_NTPase"/>
</dbReference>
<evidence type="ECO:0000256" key="11">
    <source>
        <dbReference type="ARBA" id="ARBA00034617"/>
    </source>
</evidence>
<keyword evidence="6" id="KW-0269">Exonuclease</keyword>
<evidence type="ECO:0000256" key="1">
    <source>
        <dbReference type="ARBA" id="ARBA00022722"/>
    </source>
</evidence>